<comment type="caution">
    <text evidence="2">The sequence shown here is derived from an EMBL/GenBank/DDBJ whole genome shotgun (WGS) entry which is preliminary data.</text>
</comment>
<feature type="non-terminal residue" evidence="2">
    <location>
        <position position="109"/>
    </location>
</feature>
<feature type="region of interest" description="Disordered" evidence="1">
    <location>
        <begin position="43"/>
        <end position="109"/>
    </location>
</feature>
<reference evidence="2" key="1">
    <citation type="journal article" date="2019" name="Sci. Rep.">
        <title>Draft genome of Tanacetum cinerariifolium, the natural source of mosquito coil.</title>
        <authorList>
            <person name="Yamashiro T."/>
            <person name="Shiraishi A."/>
            <person name="Satake H."/>
            <person name="Nakayama K."/>
        </authorList>
    </citation>
    <scope>NUCLEOTIDE SEQUENCE</scope>
</reference>
<name>A0A699WEB0_TANCI</name>
<sequence length="109" mass="11410">MDLFNLIRTPNPTKVKTGSLPRTAPEVPLLTVTTNRVIEIEDPAAATDSSGVPSIIERSPLDFASENPSQQSTGPEDQEAAAPEVPPPENVTTTGIAPEAGLAKGLLPR</sequence>
<accession>A0A699WEB0</accession>
<evidence type="ECO:0000256" key="1">
    <source>
        <dbReference type="SAM" id="MobiDB-lite"/>
    </source>
</evidence>
<feature type="region of interest" description="Disordered" evidence="1">
    <location>
        <begin position="1"/>
        <end position="21"/>
    </location>
</feature>
<proteinExistence type="predicted"/>
<organism evidence="2">
    <name type="scientific">Tanacetum cinerariifolium</name>
    <name type="common">Dalmatian daisy</name>
    <name type="synonym">Chrysanthemum cinerariifolium</name>
    <dbReference type="NCBI Taxonomy" id="118510"/>
    <lineage>
        <taxon>Eukaryota</taxon>
        <taxon>Viridiplantae</taxon>
        <taxon>Streptophyta</taxon>
        <taxon>Embryophyta</taxon>
        <taxon>Tracheophyta</taxon>
        <taxon>Spermatophyta</taxon>
        <taxon>Magnoliopsida</taxon>
        <taxon>eudicotyledons</taxon>
        <taxon>Gunneridae</taxon>
        <taxon>Pentapetalae</taxon>
        <taxon>asterids</taxon>
        <taxon>campanulids</taxon>
        <taxon>Asterales</taxon>
        <taxon>Asteraceae</taxon>
        <taxon>Asteroideae</taxon>
        <taxon>Anthemideae</taxon>
        <taxon>Anthemidinae</taxon>
        <taxon>Tanacetum</taxon>
    </lineage>
</organism>
<dbReference type="AlphaFoldDB" id="A0A699WEB0"/>
<evidence type="ECO:0000313" key="2">
    <source>
        <dbReference type="EMBL" id="GFD45049.1"/>
    </source>
</evidence>
<dbReference type="EMBL" id="BKCJ011638747">
    <property type="protein sequence ID" value="GFD45049.1"/>
    <property type="molecule type" value="Genomic_DNA"/>
</dbReference>
<gene>
    <name evidence="2" type="ORF">Tci_917018</name>
</gene>
<protein>
    <submittedName>
        <fullName evidence="2">Uncharacterized protein</fullName>
    </submittedName>
</protein>